<proteinExistence type="predicted"/>
<dbReference type="Proteomes" id="UP000324222">
    <property type="component" value="Unassembled WGS sequence"/>
</dbReference>
<organism evidence="2 3">
    <name type="scientific">Portunus trituberculatus</name>
    <name type="common">Swimming crab</name>
    <name type="synonym">Neptunus trituberculatus</name>
    <dbReference type="NCBI Taxonomy" id="210409"/>
    <lineage>
        <taxon>Eukaryota</taxon>
        <taxon>Metazoa</taxon>
        <taxon>Ecdysozoa</taxon>
        <taxon>Arthropoda</taxon>
        <taxon>Crustacea</taxon>
        <taxon>Multicrustacea</taxon>
        <taxon>Malacostraca</taxon>
        <taxon>Eumalacostraca</taxon>
        <taxon>Eucarida</taxon>
        <taxon>Decapoda</taxon>
        <taxon>Pleocyemata</taxon>
        <taxon>Brachyura</taxon>
        <taxon>Eubrachyura</taxon>
        <taxon>Portunoidea</taxon>
        <taxon>Portunidae</taxon>
        <taxon>Portuninae</taxon>
        <taxon>Portunus</taxon>
    </lineage>
</organism>
<dbReference type="EMBL" id="VSRR010029214">
    <property type="protein sequence ID" value="MPC69319.1"/>
    <property type="molecule type" value="Genomic_DNA"/>
</dbReference>
<keyword evidence="3" id="KW-1185">Reference proteome</keyword>
<gene>
    <name evidence="2" type="ORF">E2C01_063541</name>
</gene>
<feature type="region of interest" description="Disordered" evidence="1">
    <location>
        <begin position="1"/>
        <end position="51"/>
    </location>
</feature>
<protein>
    <submittedName>
        <fullName evidence="2">Uncharacterized protein</fullName>
    </submittedName>
</protein>
<dbReference type="AlphaFoldDB" id="A0A5B7HHW5"/>
<name>A0A5B7HHW5_PORTR</name>
<evidence type="ECO:0000313" key="2">
    <source>
        <dbReference type="EMBL" id="MPC69319.1"/>
    </source>
</evidence>
<accession>A0A5B7HHW5</accession>
<sequence length="87" mass="9421">MCASQAGTPAGSGNDPPLVIGRWQPPAGSVTMHEKRSDTFAHSSTMRKRIGHRVSEKLLTKIDRKAAGDRRSLTLAQSRHTSLLGEL</sequence>
<evidence type="ECO:0000256" key="1">
    <source>
        <dbReference type="SAM" id="MobiDB-lite"/>
    </source>
</evidence>
<reference evidence="2 3" key="1">
    <citation type="submission" date="2019-05" db="EMBL/GenBank/DDBJ databases">
        <title>Another draft genome of Portunus trituberculatus and its Hox gene families provides insights of decapod evolution.</title>
        <authorList>
            <person name="Jeong J.-H."/>
            <person name="Song I."/>
            <person name="Kim S."/>
            <person name="Choi T."/>
            <person name="Kim D."/>
            <person name="Ryu S."/>
            <person name="Kim W."/>
        </authorList>
    </citation>
    <scope>NUCLEOTIDE SEQUENCE [LARGE SCALE GENOMIC DNA]</scope>
    <source>
        <tissue evidence="2">Muscle</tissue>
    </source>
</reference>
<evidence type="ECO:0000313" key="3">
    <source>
        <dbReference type="Proteomes" id="UP000324222"/>
    </source>
</evidence>
<comment type="caution">
    <text evidence="2">The sequence shown here is derived from an EMBL/GenBank/DDBJ whole genome shotgun (WGS) entry which is preliminary data.</text>
</comment>